<keyword evidence="4" id="KW-1185">Reference proteome</keyword>
<dbReference type="InterPro" id="IPR011990">
    <property type="entry name" value="TPR-like_helical_dom_sf"/>
</dbReference>
<dbReference type="Gene3D" id="1.25.40.10">
    <property type="entry name" value="Tetratricopeptide repeat domain"/>
    <property type="match status" value="1"/>
</dbReference>
<dbReference type="SUPFAM" id="SSF81901">
    <property type="entry name" value="HCP-like"/>
    <property type="match status" value="3"/>
</dbReference>
<dbReference type="Gene3D" id="1.10.510.10">
    <property type="entry name" value="Transferase(Phosphotransferase) domain 1"/>
    <property type="match status" value="1"/>
</dbReference>
<dbReference type="InterPro" id="IPR050767">
    <property type="entry name" value="Sel1_AlgK"/>
</dbReference>
<organism evidence="3 4">
    <name type="scientific">Tritrichomonas musculus</name>
    <dbReference type="NCBI Taxonomy" id="1915356"/>
    <lineage>
        <taxon>Eukaryota</taxon>
        <taxon>Metamonada</taxon>
        <taxon>Parabasalia</taxon>
        <taxon>Tritrichomonadida</taxon>
        <taxon>Tritrichomonadidae</taxon>
        <taxon>Tritrichomonas</taxon>
    </lineage>
</organism>
<dbReference type="Pfam" id="PF07714">
    <property type="entry name" value="PK_Tyr_Ser-Thr"/>
    <property type="match status" value="1"/>
</dbReference>
<comment type="similarity">
    <text evidence="1">Belongs to the sel-1 family.</text>
</comment>
<accession>A0ABR2H732</accession>
<dbReference type="PANTHER" id="PTHR11102">
    <property type="entry name" value="SEL-1-LIKE PROTEIN"/>
    <property type="match status" value="1"/>
</dbReference>
<dbReference type="InterPro" id="IPR011009">
    <property type="entry name" value="Kinase-like_dom_sf"/>
</dbReference>
<dbReference type="Pfam" id="PF08238">
    <property type="entry name" value="Sel1"/>
    <property type="match status" value="9"/>
</dbReference>
<feature type="domain" description="Protein kinase" evidence="2">
    <location>
        <begin position="16"/>
        <end position="290"/>
    </location>
</feature>
<protein>
    <recommendedName>
        <fullName evidence="2">Protein kinase domain-containing protein</fullName>
    </recommendedName>
</protein>
<dbReference type="PANTHER" id="PTHR11102:SF160">
    <property type="entry name" value="ERAD-ASSOCIATED E3 UBIQUITIN-PROTEIN LIGASE COMPONENT HRD3"/>
    <property type="match status" value="1"/>
</dbReference>
<dbReference type="InterPro" id="IPR001245">
    <property type="entry name" value="Ser-Thr/Tyr_kinase_cat_dom"/>
</dbReference>
<evidence type="ECO:0000313" key="3">
    <source>
        <dbReference type="EMBL" id="KAK8842035.1"/>
    </source>
</evidence>
<evidence type="ECO:0000313" key="4">
    <source>
        <dbReference type="Proteomes" id="UP001470230"/>
    </source>
</evidence>
<dbReference type="PROSITE" id="PS50011">
    <property type="entry name" value="PROTEIN_KINASE_DOM"/>
    <property type="match status" value="1"/>
</dbReference>
<dbReference type="SUPFAM" id="SSF56112">
    <property type="entry name" value="Protein kinase-like (PK-like)"/>
    <property type="match status" value="1"/>
</dbReference>
<evidence type="ECO:0000259" key="2">
    <source>
        <dbReference type="PROSITE" id="PS50011"/>
    </source>
</evidence>
<dbReference type="SMART" id="SM00671">
    <property type="entry name" value="SEL1"/>
    <property type="match status" value="9"/>
</dbReference>
<name>A0ABR2H732_9EUKA</name>
<dbReference type="InterPro" id="IPR006597">
    <property type="entry name" value="Sel1-like"/>
</dbReference>
<sequence length="685" mass="78350">MVEITYENFIVEIKLYKIIDEIGQGRFGTIYLAEKKEKDGKVVKYAIRRPDLKTASGEVIKGDDLVTKRLFREVETFIQIKTHPVICKFYGFTLQPQNIILEYLPNGSLQTIFSKLLNGKTPNNWNGTIKSKTVFGIACALQHLQNQNAFHRYLTPSSILYDANFEPRLADFAYSKVETANEDTKKTLINTNSPIYQAPELETQIYDWKVDNFSYGVILYQIATGKEAFNSKLGTYRVQQQIAGTNRPPLSDVCPRLANMIDDLWQADPKGRPDLIYIIKSLNDYDEPLFPETDMDDYSRYRERILKSTDLSEEQLAFLNQPKITAENTKIFEHQKEEAERGSKKDMLKVARSYEKGIGTERDIEEAIAWYEKAANEGEPEALYKLSNFYCIGKTPLKVDNDKYIEFLKKASDKNYPPASVDYAFLLLTGYNNVKKDETKALEMFKKLSDPPFNIPEAMYRLAQYYESKSDAAAAIKYYNMARDNGLEAAHCDYALMLLDGDKVDQDINEGMKIMKQAADRGFPMANYNLGHIYEFGKYGQEKNPKLSFEYYKAAADQNMPKAMVKYARALFKGNHMGYDVEKNPELAARLFQYTFNKGEPEGIHCWASFIQNGYGGTPINIAAAMTYYKVAAERGFIPSMLRLGDLYNLGVSGSRNPRKAREYYTMAKDHGSRIAKEKLKDVTD</sequence>
<dbReference type="Proteomes" id="UP001470230">
    <property type="component" value="Unassembled WGS sequence"/>
</dbReference>
<comment type="caution">
    <text evidence="3">The sequence shown here is derived from an EMBL/GenBank/DDBJ whole genome shotgun (WGS) entry which is preliminary data.</text>
</comment>
<reference evidence="3 4" key="1">
    <citation type="submission" date="2024-04" db="EMBL/GenBank/DDBJ databases">
        <title>Tritrichomonas musculus Genome.</title>
        <authorList>
            <person name="Alves-Ferreira E."/>
            <person name="Grigg M."/>
            <person name="Lorenzi H."/>
            <person name="Galac M."/>
        </authorList>
    </citation>
    <scope>NUCLEOTIDE SEQUENCE [LARGE SCALE GENOMIC DNA]</scope>
    <source>
        <strain evidence="3 4">EAF2021</strain>
    </source>
</reference>
<gene>
    <name evidence="3" type="ORF">M9Y10_026252</name>
</gene>
<proteinExistence type="inferred from homology"/>
<evidence type="ECO:0000256" key="1">
    <source>
        <dbReference type="ARBA" id="ARBA00038101"/>
    </source>
</evidence>
<dbReference type="InterPro" id="IPR000719">
    <property type="entry name" value="Prot_kinase_dom"/>
</dbReference>
<dbReference type="EMBL" id="JAPFFF010000039">
    <property type="protein sequence ID" value="KAK8842035.1"/>
    <property type="molecule type" value="Genomic_DNA"/>
</dbReference>